<gene>
    <name evidence="9" type="primary">hisS</name>
    <name evidence="12" type="ORF">SAMN02746019_00028200</name>
</gene>
<dbReference type="AlphaFoldDB" id="A0A212RTV2"/>
<dbReference type="InterPro" id="IPR004516">
    <property type="entry name" value="HisRS/HisZ"/>
</dbReference>
<evidence type="ECO:0000256" key="6">
    <source>
        <dbReference type="ARBA" id="ARBA00022917"/>
    </source>
</evidence>
<keyword evidence="5 9" id="KW-0067">ATP-binding</keyword>
<dbReference type="InterPro" id="IPR004154">
    <property type="entry name" value="Anticodon-bd"/>
</dbReference>
<dbReference type="RefSeq" id="WP_088572498.1">
    <property type="nucleotide sequence ID" value="NZ_FYEK01000078.1"/>
</dbReference>
<feature type="binding site" evidence="10">
    <location>
        <position position="108"/>
    </location>
    <ligand>
        <name>L-histidine</name>
        <dbReference type="ChEBI" id="CHEBI:57595"/>
    </ligand>
</feature>
<keyword evidence="4 9" id="KW-0547">Nucleotide-binding</keyword>
<dbReference type="GO" id="GO:0005737">
    <property type="term" value="C:cytoplasm"/>
    <property type="evidence" value="ECO:0007669"/>
    <property type="project" value="UniProtKB-SubCell"/>
</dbReference>
<keyword evidence="7 9" id="KW-0030">Aminoacyl-tRNA synthetase</keyword>
<sequence>MEPRLPRGMRDILPEQMMLRRYVIRSFEEIFEAYGFEPLQTPALELRETLMGKYGSDAEKLIYDARHREGKEELSLRYDLSVPLARVVAMYPNLPRPFKRYQIAPVWRAERPQKGRYREFYQCDADIVGTSSMAADAEIISLIHEALTRLGFRNFVILLNDRKLLTGLGRYSGVPEPLLGSLYRAIDKFDRLGLEGVREEMRRYGIPEEAIARMLDLLQIEGDHTEILGELSRRMQAAEIPEGLEGIRELETLLRFVEAMGVPSERYRISFTMVRGLEYYTGPIFETVVTEPRIGSITGGGRYDGLVGLFARQSVPMTGTSFGIERIIDVIQELGMAPPDLPRTPVQILVTVFDEPRMGASIALAQAFRRAGLKAMLYFEPRRLEAQLRYAHQKGIPFVAILGPDEEARGVVTVRDMGSGEQRTLPPEEAARWIRQSLGGKGDGR</sequence>
<dbReference type="NCBIfam" id="TIGR00442">
    <property type="entry name" value="hisS"/>
    <property type="match status" value="1"/>
</dbReference>
<evidence type="ECO:0000256" key="9">
    <source>
        <dbReference type="HAMAP-Rule" id="MF_00127"/>
    </source>
</evidence>
<evidence type="ECO:0000256" key="10">
    <source>
        <dbReference type="PIRSR" id="PIRSR001549-1"/>
    </source>
</evidence>
<evidence type="ECO:0000256" key="7">
    <source>
        <dbReference type="ARBA" id="ARBA00023146"/>
    </source>
</evidence>
<dbReference type="PROSITE" id="PS50862">
    <property type="entry name" value="AA_TRNA_LIGASE_II"/>
    <property type="match status" value="1"/>
</dbReference>
<evidence type="ECO:0000313" key="12">
    <source>
        <dbReference type="EMBL" id="SNB76139.1"/>
    </source>
</evidence>
<accession>A0A212RTV2</accession>
<comment type="similarity">
    <text evidence="1 9">Belongs to the class-II aminoacyl-tRNA synthetase family.</text>
</comment>
<keyword evidence="3 9" id="KW-0436">Ligase</keyword>
<dbReference type="PIRSF" id="PIRSF001549">
    <property type="entry name" value="His-tRNA_synth"/>
    <property type="match status" value="1"/>
</dbReference>
<evidence type="ECO:0000256" key="5">
    <source>
        <dbReference type="ARBA" id="ARBA00022840"/>
    </source>
</evidence>
<keyword evidence="2 9" id="KW-0963">Cytoplasm</keyword>
<dbReference type="InterPro" id="IPR006195">
    <property type="entry name" value="aa-tRNA-synth_II"/>
</dbReference>
<dbReference type="PANTHER" id="PTHR11476:SF7">
    <property type="entry name" value="HISTIDINE--TRNA LIGASE"/>
    <property type="match status" value="1"/>
</dbReference>
<reference evidence="13" key="1">
    <citation type="submission" date="2017-06" db="EMBL/GenBank/DDBJ databases">
        <authorList>
            <person name="Varghese N."/>
            <person name="Submissions S."/>
        </authorList>
    </citation>
    <scope>NUCLEOTIDE SEQUENCE [LARGE SCALE GENOMIC DNA]</scope>
    <source>
        <strain evidence="13">JAD2</strain>
    </source>
</reference>
<dbReference type="CDD" id="cd00859">
    <property type="entry name" value="HisRS_anticodon"/>
    <property type="match status" value="1"/>
</dbReference>
<dbReference type="SUPFAM" id="SSF55681">
    <property type="entry name" value="Class II aaRS and biotin synthetases"/>
    <property type="match status" value="1"/>
</dbReference>
<dbReference type="OrthoDB" id="9800814at2"/>
<protein>
    <recommendedName>
        <fullName evidence="9">Histidine--tRNA ligase</fullName>
        <ecNumber evidence="9">6.1.1.21</ecNumber>
    </recommendedName>
    <alternativeName>
        <fullName evidence="9">Histidyl-tRNA synthetase</fullName>
        <shortName evidence="9">HisRS</shortName>
    </alternativeName>
</protein>
<proteinExistence type="inferred from homology"/>
<organism evidence="12 13">
    <name type="scientific">Thermoflexus hugenholtzii JAD2</name>
    <dbReference type="NCBI Taxonomy" id="877466"/>
    <lineage>
        <taxon>Bacteria</taxon>
        <taxon>Bacillati</taxon>
        <taxon>Chloroflexota</taxon>
        <taxon>Thermoflexia</taxon>
        <taxon>Thermoflexales</taxon>
        <taxon>Thermoflexaceae</taxon>
        <taxon>Thermoflexus</taxon>
    </lineage>
</organism>
<keyword evidence="6 9" id="KW-0648">Protein biosynthesis</keyword>
<feature type="binding site" evidence="10">
    <location>
        <begin position="279"/>
        <end position="280"/>
    </location>
    <ligand>
        <name>L-histidine</name>
        <dbReference type="ChEBI" id="CHEBI:57595"/>
    </ligand>
</feature>
<dbReference type="FunCoup" id="A0A212RTV2">
    <property type="interactions" value="444"/>
</dbReference>
<dbReference type="GO" id="GO:0004821">
    <property type="term" value="F:histidine-tRNA ligase activity"/>
    <property type="evidence" value="ECO:0007669"/>
    <property type="project" value="UniProtKB-UniRule"/>
</dbReference>
<evidence type="ECO:0000256" key="4">
    <source>
        <dbReference type="ARBA" id="ARBA00022741"/>
    </source>
</evidence>
<dbReference type="EMBL" id="FYEK01000078">
    <property type="protein sequence ID" value="SNB76139.1"/>
    <property type="molecule type" value="Genomic_DNA"/>
</dbReference>
<dbReference type="Gene3D" id="3.30.930.10">
    <property type="entry name" value="Bira Bifunctional Protein, Domain 2"/>
    <property type="match status" value="1"/>
</dbReference>
<dbReference type="GO" id="GO:0006427">
    <property type="term" value="P:histidyl-tRNA aminoacylation"/>
    <property type="evidence" value="ECO:0007669"/>
    <property type="project" value="UniProtKB-UniRule"/>
</dbReference>
<feature type="domain" description="Aminoacyl-transfer RNA synthetases class-II family profile" evidence="11">
    <location>
        <begin position="1"/>
        <end position="339"/>
    </location>
</feature>
<dbReference type="Gene3D" id="3.40.50.800">
    <property type="entry name" value="Anticodon-binding domain"/>
    <property type="match status" value="1"/>
</dbReference>
<dbReference type="InterPro" id="IPR015807">
    <property type="entry name" value="His-tRNA-ligase"/>
</dbReference>
<dbReference type="CDD" id="cd00773">
    <property type="entry name" value="HisRS-like_core"/>
    <property type="match status" value="1"/>
</dbReference>
<dbReference type="Proteomes" id="UP000197025">
    <property type="component" value="Unassembled WGS sequence"/>
</dbReference>
<dbReference type="HAMAP" id="MF_00127">
    <property type="entry name" value="His_tRNA_synth"/>
    <property type="match status" value="1"/>
</dbReference>
<dbReference type="Pfam" id="PF13393">
    <property type="entry name" value="tRNA-synt_His"/>
    <property type="match status" value="1"/>
</dbReference>
<name>A0A212RTV2_9CHLR</name>
<feature type="binding site" evidence="10">
    <location>
        <position position="275"/>
    </location>
    <ligand>
        <name>L-histidine</name>
        <dbReference type="ChEBI" id="CHEBI:57595"/>
    </ligand>
</feature>
<dbReference type="GO" id="GO:0005524">
    <property type="term" value="F:ATP binding"/>
    <property type="evidence" value="ECO:0007669"/>
    <property type="project" value="UniProtKB-UniRule"/>
</dbReference>
<keyword evidence="13" id="KW-1185">Reference proteome</keyword>
<dbReference type="EC" id="6.1.1.21" evidence="9"/>
<evidence type="ECO:0000256" key="8">
    <source>
        <dbReference type="ARBA" id="ARBA00047639"/>
    </source>
</evidence>
<evidence type="ECO:0000256" key="2">
    <source>
        <dbReference type="ARBA" id="ARBA00022490"/>
    </source>
</evidence>
<evidence type="ECO:0000313" key="13">
    <source>
        <dbReference type="Proteomes" id="UP000197025"/>
    </source>
</evidence>
<feature type="binding site" evidence="10">
    <location>
        <position position="126"/>
    </location>
    <ligand>
        <name>L-histidine</name>
        <dbReference type="ChEBI" id="CHEBI:57595"/>
    </ligand>
</feature>
<evidence type="ECO:0000259" key="11">
    <source>
        <dbReference type="PROSITE" id="PS50862"/>
    </source>
</evidence>
<evidence type="ECO:0000256" key="1">
    <source>
        <dbReference type="ARBA" id="ARBA00008226"/>
    </source>
</evidence>
<comment type="catalytic activity">
    <reaction evidence="8 9">
        <text>tRNA(His) + L-histidine + ATP = L-histidyl-tRNA(His) + AMP + diphosphate + H(+)</text>
        <dbReference type="Rhea" id="RHEA:17313"/>
        <dbReference type="Rhea" id="RHEA-COMP:9665"/>
        <dbReference type="Rhea" id="RHEA-COMP:9689"/>
        <dbReference type="ChEBI" id="CHEBI:15378"/>
        <dbReference type="ChEBI" id="CHEBI:30616"/>
        <dbReference type="ChEBI" id="CHEBI:33019"/>
        <dbReference type="ChEBI" id="CHEBI:57595"/>
        <dbReference type="ChEBI" id="CHEBI:78442"/>
        <dbReference type="ChEBI" id="CHEBI:78527"/>
        <dbReference type="ChEBI" id="CHEBI:456215"/>
        <dbReference type="EC" id="6.1.1.21"/>
    </reaction>
</comment>
<comment type="subcellular location">
    <subcellularLocation>
        <location evidence="9">Cytoplasm</location>
    </subcellularLocation>
</comment>
<dbReference type="InterPro" id="IPR041715">
    <property type="entry name" value="HisRS-like_core"/>
</dbReference>
<dbReference type="Pfam" id="PF03129">
    <property type="entry name" value="HGTP_anticodon"/>
    <property type="match status" value="1"/>
</dbReference>
<dbReference type="PANTHER" id="PTHR11476">
    <property type="entry name" value="HISTIDYL-TRNA SYNTHETASE"/>
    <property type="match status" value="1"/>
</dbReference>
<dbReference type="InterPro" id="IPR036621">
    <property type="entry name" value="Anticodon-bd_dom_sf"/>
</dbReference>
<feature type="binding site" evidence="10">
    <location>
        <position position="122"/>
    </location>
    <ligand>
        <name>L-histidine</name>
        <dbReference type="ChEBI" id="CHEBI:57595"/>
    </ligand>
</feature>
<evidence type="ECO:0000256" key="3">
    <source>
        <dbReference type="ARBA" id="ARBA00022598"/>
    </source>
</evidence>
<dbReference type="InterPro" id="IPR033656">
    <property type="entry name" value="HisRS_anticodon"/>
</dbReference>
<dbReference type="InParanoid" id="A0A212RTV2"/>
<dbReference type="SUPFAM" id="SSF52954">
    <property type="entry name" value="Class II aaRS ABD-related"/>
    <property type="match status" value="1"/>
</dbReference>
<dbReference type="InterPro" id="IPR045864">
    <property type="entry name" value="aa-tRNA-synth_II/BPL/LPL"/>
</dbReference>
<comment type="subunit">
    <text evidence="9">Homodimer.</text>
</comment>